<proteinExistence type="predicted"/>
<evidence type="ECO:0000313" key="2">
    <source>
        <dbReference type="EMBL" id="KAF1992895.1"/>
    </source>
</evidence>
<gene>
    <name evidence="2" type="ORF">P154DRAFT_593484</name>
</gene>
<reference evidence="2" key="1">
    <citation type="journal article" date="2020" name="Stud. Mycol.">
        <title>101 Dothideomycetes genomes: a test case for predicting lifestyles and emergence of pathogens.</title>
        <authorList>
            <person name="Haridas S."/>
            <person name="Albert R."/>
            <person name="Binder M."/>
            <person name="Bloem J."/>
            <person name="Labutti K."/>
            <person name="Salamov A."/>
            <person name="Andreopoulos B."/>
            <person name="Baker S."/>
            <person name="Barry K."/>
            <person name="Bills G."/>
            <person name="Bluhm B."/>
            <person name="Cannon C."/>
            <person name="Castanera R."/>
            <person name="Culley D."/>
            <person name="Daum C."/>
            <person name="Ezra D."/>
            <person name="Gonzalez J."/>
            <person name="Henrissat B."/>
            <person name="Kuo A."/>
            <person name="Liang C."/>
            <person name="Lipzen A."/>
            <person name="Lutzoni F."/>
            <person name="Magnuson J."/>
            <person name="Mondo S."/>
            <person name="Nolan M."/>
            <person name="Ohm R."/>
            <person name="Pangilinan J."/>
            <person name="Park H.-J."/>
            <person name="Ramirez L."/>
            <person name="Alfaro M."/>
            <person name="Sun H."/>
            <person name="Tritt A."/>
            <person name="Yoshinaga Y."/>
            <person name="Zwiers L.-H."/>
            <person name="Turgeon B."/>
            <person name="Goodwin S."/>
            <person name="Spatafora J."/>
            <person name="Crous P."/>
            <person name="Grigoriev I."/>
        </authorList>
    </citation>
    <scope>NUCLEOTIDE SEQUENCE</scope>
    <source>
        <strain evidence="2">CBS 123094</strain>
    </source>
</reference>
<feature type="region of interest" description="Disordered" evidence="1">
    <location>
        <begin position="469"/>
        <end position="542"/>
    </location>
</feature>
<feature type="compositionally biased region" description="Basic and acidic residues" evidence="1">
    <location>
        <begin position="486"/>
        <end position="496"/>
    </location>
</feature>
<keyword evidence="3" id="KW-1185">Reference proteome</keyword>
<evidence type="ECO:0000313" key="3">
    <source>
        <dbReference type="Proteomes" id="UP000799779"/>
    </source>
</evidence>
<dbReference type="AlphaFoldDB" id="A0A6A5W135"/>
<sequence>MASVNRMSAVTKRRIVDEIEKLLEVTHGDPDQADKIIRYLASLQRKYPALTMDMVVEVLGFHDPKIGKQAAIGIQFIIDHEVNGKELNSTEYLLSATTSVQSEDSTVATKQNPGFPRPRLEALRNAQGSANLLVGTTGKGMGGLMKKSAQKKNKPNRAKLGSLKSQKFKIDLECFISMADRLRRDLTFHALALEALPFNDGVIPEMGSKDLAQRGVKPCRWTDRYPVTYQYFPLPYQGGGLLSKTASINREMQTTAFLPESTQFTFTIAAGKHETATSNPHTPRTAIKGTVKDVDEGRIPKLTLISVEPPKKDGITTSVRNVFADQICSEGPVVAASTCKALVLFKPEFAPCKPSPIRLMPSPLLSRILSKFIRHFVMPFGPQFPTLNSPKTTGFAASTCTALIKYYKLNTLFAFTGVGLNPKATITPFGDGTFESGHEGMHINKGFVPVGQTFLDDSSHMVDVVANSSRENTPSDDAPSMASEDNDYHKEDDRSSVTEITSTHKSRTHKTKHRGSSASTEPTQSRASFHSGSTNSGSSNRSMSTGAFDLHSTLIGTVSMYDFAKILGLSKSRRVSKRAIVKAWVTASINEHELMGKNPHPFTKRPELTAKDQYRQAVVKIGSVSLLTFLREIVADADGKISHSAFYAAFKKCADRDAEVNADESTQELAEMLFTSSESDDE</sequence>
<feature type="compositionally biased region" description="Basic residues" evidence="1">
    <location>
        <begin position="504"/>
        <end position="515"/>
    </location>
</feature>
<dbReference type="Proteomes" id="UP000799779">
    <property type="component" value="Unassembled WGS sequence"/>
</dbReference>
<evidence type="ECO:0000256" key="1">
    <source>
        <dbReference type="SAM" id="MobiDB-lite"/>
    </source>
</evidence>
<protein>
    <submittedName>
        <fullName evidence="2">Uncharacterized protein</fullName>
    </submittedName>
</protein>
<feature type="compositionally biased region" description="Polar residues" evidence="1">
    <location>
        <begin position="516"/>
        <end position="530"/>
    </location>
</feature>
<organism evidence="2 3">
    <name type="scientific">Amniculicola lignicola CBS 123094</name>
    <dbReference type="NCBI Taxonomy" id="1392246"/>
    <lineage>
        <taxon>Eukaryota</taxon>
        <taxon>Fungi</taxon>
        <taxon>Dikarya</taxon>
        <taxon>Ascomycota</taxon>
        <taxon>Pezizomycotina</taxon>
        <taxon>Dothideomycetes</taxon>
        <taxon>Pleosporomycetidae</taxon>
        <taxon>Pleosporales</taxon>
        <taxon>Amniculicolaceae</taxon>
        <taxon>Amniculicola</taxon>
    </lineage>
</organism>
<feature type="compositionally biased region" description="Low complexity" evidence="1">
    <location>
        <begin position="531"/>
        <end position="542"/>
    </location>
</feature>
<dbReference type="OrthoDB" id="3801607at2759"/>
<name>A0A6A5W135_9PLEO</name>
<dbReference type="EMBL" id="ML977758">
    <property type="protein sequence ID" value="KAF1992895.1"/>
    <property type="molecule type" value="Genomic_DNA"/>
</dbReference>
<accession>A0A6A5W135</accession>